<sequence>MSTCGQACPIPSPARTTVLGPLPPPPAARPTRQRGATDHYRACSGWPSTRAARRPGAPPGPSTSGWPTRTTTSTGRPTAGGKDTGTYGLWHSTDSGASLGKLAAVDKADTIGFGKSAPGATYPALYSSAQIGGVRGIFRSDDAGGSWVRINDDSHQWGWRGAAITGDPRVYGRVYTYAVSGQWSGWLRRLGHRQEHRQHGAHRLDPQVGVRQRPADHLALERRLHPERSQRHRHQPELQRQPGGRGRQHILRLQRQLERQQHQPGRLHAQRSVLHRQVK</sequence>
<proteinExistence type="inferred from homology"/>
<dbReference type="EMBL" id="VIVR01000001">
    <property type="protein sequence ID" value="TWE20578.1"/>
    <property type="molecule type" value="Genomic_DNA"/>
</dbReference>
<dbReference type="Proteomes" id="UP000318416">
    <property type="component" value="Unassembled WGS sequence"/>
</dbReference>
<comment type="caution">
    <text evidence="8">The sequence shown here is derived from an EMBL/GenBank/DDBJ whole genome shotgun (WGS) entry which is preliminary data.</text>
</comment>
<feature type="region of interest" description="Disordered" evidence="7">
    <location>
        <begin position="223"/>
        <end position="279"/>
    </location>
</feature>
<keyword evidence="5" id="KW-0624">Polysaccharide degradation</keyword>
<dbReference type="AlphaFoldDB" id="A0A561EY91"/>
<feature type="compositionally biased region" description="Low complexity" evidence="7">
    <location>
        <begin position="62"/>
        <end position="81"/>
    </location>
</feature>
<evidence type="ECO:0000256" key="3">
    <source>
        <dbReference type="ARBA" id="ARBA00023277"/>
    </source>
</evidence>
<evidence type="ECO:0000256" key="6">
    <source>
        <dbReference type="ARBA" id="ARBA00037986"/>
    </source>
</evidence>
<gene>
    <name evidence="8" type="ORF">FB465_5732</name>
</gene>
<dbReference type="InterPro" id="IPR015943">
    <property type="entry name" value="WD40/YVTN_repeat-like_dom_sf"/>
</dbReference>
<protein>
    <submittedName>
        <fullName evidence="8">Uncharacterized protein</fullName>
    </submittedName>
</protein>
<keyword evidence="2" id="KW-0378">Hydrolase</keyword>
<keyword evidence="3" id="KW-0119">Carbohydrate metabolism</keyword>
<name>A0A561EY91_9ACTN</name>
<dbReference type="PANTHER" id="PTHR43739">
    <property type="entry name" value="XYLOGLUCANASE (EUROFUNG)"/>
    <property type="match status" value="1"/>
</dbReference>
<dbReference type="GO" id="GO:0000272">
    <property type="term" value="P:polysaccharide catabolic process"/>
    <property type="evidence" value="ECO:0007669"/>
    <property type="project" value="UniProtKB-KW"/>
</dbReference>
<reference evidence="8 9" key="1">
    <citation type="submission" date="2019-06" db="EMBL/GenBank/DDBJ databases">
        <title>Sequencing the genomes of 1000 actinobacteria strains.</title>
        <authorList>
            <person name="Klenk H.-P."/>
        </authorList>
    </citation>
    <scope>NUCLEOTIDE SEQUENCE [LARGE SCALE GENOMIC DNA]</scope>
    <source>
        <strain evidence="8 9">DSM 41649</strain>
    </source>
</reference>
<accession>A0A561EY91</accession>
<evidence type="ECO:0000256" key="5">
    <source>
        <dbReference type="ARBA" id="ARBA00023326"/>
    </source>
</evidence>
<dbReference type="GO" id="GO:0016798">
    <property type="term" value="F:hydrolase activity, acting on glycosyl bonds"/>
    <property type="evidence" value="ECO:0007669"/>
    <property type="project" value="UniProtKB-KW"/>
</dbReference>
<keyword evidence="4" id="KW-0326">Glycosidase</keyword>
<evidence type="ECO:0000313" key="8">
    <source>
        <dbReference type="EMBL" id="TWE20578.1"/>
    </source>
</evidence>
<dbReference type="SUPFAM" id="SSF110296">
    <property type="entry name" value="Oligoxyloglucan reducing end-specific cellobiohydrolase"/>
    <property type="match status" value="1"/>
</dbReference>
<keyword evidence="1" id="KW-0732">Signal</keyword>
<dbReference type="PANTHER" id="PTHR43739:SF2">
    <property type="entry name" value="OLIGOXYLOGLUCAN-REDUCING END-SPECIFIC XYLOGLUCANASE-RELATED"/>
    <property type="match status" value="1"/>
</dbReference>
<evidence type="ECO:0000256" key="1">
    <source>
        <dbReference type="ARBA" id="ARBA00022729"/>
    </source>
</evidence>
<organism evidence="8 9">
    <name type="scientific">Kitasatospora atroaurantiaca</name>
    <dbReference type="NCBI Taxonomy" id="285545"/>
    <lineage>
        <taxon>Bacteria</taxon>
        <taxon>Bacillati</taxon>
        <taxon>Actinomycetota</taxon>
        <taxon>Actinomycetes</taxon>
        <taxon>Kitasatosporales</taxon>
        <taxon>Streptomycetaceae</taxon>
        <taxon>Kitasatospora</taxon>
    </lineage>
</organism>
<evidence type="ECO:0000256" key="2">
    <source>
        <dbReference type="ARBA" id="ARBA00022801"/>
    </source>
</evidence>
<dbReference type="GO" id="GO:0010411">
    <property type="term" value="P:xyloglucan metabolic process"/>
    <property type="evidence" value="ECO:0007669"/>
    <property type="project" value="TreeGrafter"/>
</dbReference>
<evidence type="ECO:0000256" key="7">
    <source>
        <dbReference type="SAM" id="MobiDB-lite"/>
    </source>
</evidence>
<comment type="similarity">
    <text evidence="6">Belongs to the glycosyl hydrolase 74 family.</text>
</comment>
<dbReference type="InterPro" id="IPR052025">
    <property type="entry name" value="Xyloglucanase_GH74"/>
</dbReference>
<feature type="region of interest" description="Disordered" evidence="7">
    <location>
        <begin position="1"/>
        <end position="87"/>
    </location>
</feature>
<evidence type="ECO:0000313" key="9">
    <source>
        <dbReference type="Proteomes" id="UP000318416"/>
    </source>
</evidence>
<evidence type="ECO:0000256" key="4">
    <source>
        <dbReference type="ARBA" id="ARBA00023295"/>
    </source>
</evidence>
<keyword evidence="9" id="KW-1185">Reference proteome</keyword>
<dbReference type="Gene3D" id="2.130.10.10">
    <property type="entry name" value="YVTN repeat-like/Quinoprotein amine dehydrogenase"/>
    <property type="match status" value="1"/>
</dbReference>